<dbReference type="Proteomes" id="UP000781958">
    <property type="component" value="Unassembled WGS sequence"/>
</dbReference>
<name>A0ABS4SFQ4_9PROT</name>
<protein>
    <submittedName>
        <fullName evidence="2">Uncharacterized protein</fullName>
    </submittedName>
</protein>
<reference evidence="2 3" key="1">
    <citation type="submission" date="2021-03" db="EMBL/GenBank/DDBJ databases">
        <title>Genomic Encyclopedia of Type Strains, Phase III (KMG-III): the genomes of soil and plant-associated and newly described type strains.</title>
        <authorList>
            <person name="Whitman W."/>
        </authorList>
    </citation>
    <scope>NUCLEOTIDE SEQUENCE [LARGE SCALE GENOMIC DNA]</scope>
    <source>
        <strain evidence="2 3">IMMIB AFH-6</strain>
    </source>
</reference>
<sequence length="91" mass="10034">MGSARTVTENGSFRLIEQDGRFAVLEVRDGRAYGLESETPNTGGAERPSAPDRPETVATVVQPQDWADEPTARARFDSLTQQGDRLARTIW</sequence>
<evidence type="ECO:0000313" key="2">
    <source>
        <dbReference type="EMBL" id="MBP2291405.1"/>
    </source>
</evidence>
<proteinExistence type="predicted"/>
<evidence type="ECO:0000313" key="3">
    <source>
        <dbReference type="Proteomes" id="UP000781958"/>
    </source>
</evidence>
<accession>A0ABS4SFQ4</accession>
<dbReference type="RefSeq" id="WP_209764857.1">
    <property type="nucleotide sequence ID" value="NZ_JAGINP010000003.1"/>
</dbReference>
<evidence type="ECO:0000256" key="1">
    <source>
        <dbReference type="SAM" id="MobiDB-lite"/>
    </source>
</evidence>
<gene>
    <name evidence="2" type="ORF">J2851_001154</name>
</gene>
<comment type="caution">
    <text evidence="2">The sequence shown here is derived from an EMBL/GenBank/DDBJ whole genome shotgun (WGS) entry which is preliminary data.</text>
</comment>
<feature type="region of interest" description="Disordered" evidence="1">
    <location>
        <begin position="33"/>
        <end position="91"/>
    </location>
</feature>
<dbReference type="EMBL" id="JAGINP010000003">
    <property type="protein sequence ID" value="MBP2291405.1"/>
    <property type="molecule type" value="Genomic_DNA"/>
</dbReference>
<keyword evidence="3" id="KW-1185">Reference proteome</keyword>
<organism evidence="2 3">
    <name type="scientific">Azospirillum rugosum</name>
    <dbReference type="NCBI Taxonomy" id="416170"/>
    <lineage>
        <taxon>Bacteria</taxon>
        <taxon>Pseudomonadati</taxon>
        <taxon>Pseudomonadota</taxon>
        <taxon>Alphaproteobacteria</taxon>
        <taxon>Rhodospirillales</taxon>
        <taxon>Azospirillaceae</taxon>
        <taxon>Azospirillum</taxon>
    </lineage>
</organism>